<dbReference type="EC" id="2.7.11.1" evidence="4"/>
<dbReference type="InterPro" id="IPR011009">
    <property type="entry name" value="Kinase-like_dom_sf"/>
</dbReference>
<dbReference type="GO" id="GO:0035556">
    <property type="term" value="P:intracellular signal transduction"/>
    <property type="evidence" value="ECO:0007669"/>
    <property type="project" value="TreeGrafter"/>
</dbReference>
<dbReference type="InterPro" id="IPR017441">
    <property type="entry name" value="Protein_kinase_ATP_BS"/>
</dbReference>
<dbReference type="FunFam" id="3.30.200.20:FF:000003">
    <property type="entry name" value="Non-specific serine/threonine protein kinase"/>
    <property type="match status" value="1"/>
</dbReference>
<comment type="similarity">
    <text evidence="3">Belongs to the protein kinase superfamily. CAMK Ser/Thr protein kinase family.</text>
</comment>
<comment type="catalytic activity">
    <reaction evidence="15">
        <text>L-threonyl-[protein] + ATP = O-phospho-L-threonyl-[protein] + ADP + H(+)</text>
        <dbReference type="Rhea" id="RHEA:46608"/>
        <dbReference type="Rhea" id="RHEA-COMP:11060"/>
        <dbReference type="Rhea" id="RHEA-COMP:11605"/>
        <dbReference type="ChEBI" id="CHEBI:15378"/>
        <dbReference type="ChEBI" id="CHEBI:30013"/>
        <dbReference type="ChEBI" id="CHEBI:30616"/>
        <dbReference type="ChEBI" id="CHEBI:61977"/>
        <dbReference type="ChEBI" id="CHEBI:456216"/>
        <dbReference type="EC" id="2.7.11.1"/>
    </reaction>
</comment>
<keyword evidence="7" id="KW-0597">Phosphoprotein</keyword>
<keyword evidence="8" id="KW-0808">Transferase</keyword>
<evidence type="ECO:0000256" key="16">
    <source>
        <dbReference type="ARBA" id="ARBA00048679"/>
    </source>
</evidence>
<dbReference type="InterPro" id="IPR000719">
    <property type="entry name" value="Prot_kinase_dom"/>
</dbReference>
<organism evidence="20 21">
    <name type="scientific">Cirrhinus molitorella</name>
    <name type="common">mud carp</name>
    <dbReference type="NCBI Taxonomy" id="172907"/>
    <lineage>
        <taxon>Eukaryota</taxon>
        <taxon>Metazoa</taxon>
        <taxon>Chordata</taxon>
        <taxon>Craniata</taxon>
        <taxon>Vertebrata</taxon>
        <taxon>Euteleostomi</taxon>
        <taxon>Actinopterygii</taxon>
        <taxon>Neopterygii</taxon>
        <taxon>Teleostei</taxon>
        <taxon>Ostariophysi</taxon>
        <taxon>Cypriniformes</taxon>
        <taxon>Cyprinidae</taxon>
        <taxon>Labeoninae</taxon>
        <taxon>Labeonini</taxon>
        <taxon>Cirrhinus</taxon>
    </lineage>
</organism>
<comment type="caution">
    <text evidence="20">The sequence shown here is derived from an EMBL/GenBank/DDBJ whole genome shotgun (WGS) entry which is preliminary data.</text>
</comment>
<proteinExistence type="inferred from homology"/>
<dbReference type="PROSITE" id="PS50011">
    <property type="entry name" value="PROTEIN_KINASE_DOM"/>
    <property type="match status" value="1"/>
</dbReference>
<dbReference type="SMART" id="SM00220">
    <property type="entry name" value="S_TKc"/>
    <property type="match status" value="1"/>
</dbReference>
<keyword evidence="5" id="KW-0488">Methylation</keyword>
<dbReference type="EMBL" id="JAUYZG010000025">
    <property type="protein sequence ID" value="KAK2867077.1"/>
    <property type="molecule type" value="Genomic_DNA"/>
</dbReference>
<evidence type="ECO:0000256" key="12">
    <source>
        <dbReference type="ARBA" id="ARBA00022840"/>
    </source>
</evidence>
<evidence type="ECO:0000256" key="2">
    <source>
        <dbReference type="ARBA" id="ARBA00004123"/>
    </source>
</evidence>
<keyword evidence="14" id="KW-0539">Nucleus</keyword>
<dbReference type="SUPFAM" id="SSF56112">
    <property type="entry name" value="Protein kinase-like (PK-like)"/>
    <property type="match status" value="1"/>
</dbReference>
<dbReference type="PROSITE" id="PS00108">
    <property type="entry name" value="PROTEIN_KINASE_ST"/>
    <property type="match status" value="1"/>
</dbReference>
<evidence type="ECO:0000256" key="9">
    <source>
        <dbReference type="ARBA" id="ARBA00022723"/>
    </source>
</evidence>
<evidence type="ECO:0000256" key="3">
    <source>
        <dbReference type="ARBA" id="ARBA00006692"/>
    </source>
</evidence>
<dbReference type="PANTHER" id="PTHR24346:SF44">
    <property type="entry name" value="SET DOMAIN CONTAINING 6"/>
    <property type="match status" value="1"/>
</dbReference>
<evidence type="ECO:0000256" key="10">
    <source>
        <dbReference type="ARBA" id="ARBA00022741"/>
    </source>
</evidence>
<dbReference type="GO" id="GO:0004674">
    <property type="term" value="F:protein serine/threonine kinase activity"/>
    <property type="evidence" value="ECO:0007669"/>
    <property type="project" value="UniProtKB-KW"/>
</dbReference>
<evidence type="ECO:0000256" key="7">
    <source>
        <dbReference type="ARBA" id="ARBA00022553"/>
    </source>
</evidence>
<dbReference type="PANTHER" id="PTHR24346">
    <property type="entry name" value="MAP/MICROTUBULE AFFINITY-REGULATING KINASE"/>
    <property type="match status" value="1"/>
</dbReference>
<dbReference type="GO" id="GO:0005737">
    <property type="term" value="C:cytoplasm"/>
    <property type="evidence" value="ECO:0007669"/>
    <property type="project" value="TreeGrafter"/>
</dbReference>
<dbReference type="Proteomes" id="UP001187343">
    <property type="component" value="Unassembled WGS sequence"/>
</dbReference>
<dbReference type="PROSITE" id="PS00107">
    <property type="entry name" value="PROTEIN_KINASE_ATP"/>
    <property type="match status" value="1"/>
</dbReference>
<comment type="subcellular location">
    <subcellularLocation>
        <location evidence="2">Nucleus</location>
    </subcellularLocation>
</comment>
<evidence type="ECO:0000256" key="18">
    <source>
        <dbReference type="ARBA" id="ARBA00074971"/>
    </source>
</evidence>
<dbReference type="InterPro" id="IPR008271">
    <property type="entry name" value="Ser/Thr_kinase_AS"/>
</dbReference>
<dbReference type="GO" id="GO:0005524">
    <property type="term" value="F:ATP binding"/>
    <property type="evidence" value="ECO:0007669"/>
    <property type="project" value="UniProtKB-UniRule"/>
</dbReference>
<comment type="function">
    <text evidence="17">May play a role in hematopoietic cell proliferation or differentiation. Potential mediator of neuronal apoptosis.</text>
</comment>
<dbReference type="CDD" id="cd14339">
    <property type="entry name" value="UBA_SNRK"/>
    <property type="match status" value="1"/>
</dbReference>
<evidence type="ECO:0000256" key="15">
    <source>
        <dbReference type="ARBA" id="ARBA00047899"/>
    </source>
</evidence>
<evidence type="ECO:0000313" key="21">
    <source>
        <dbReference type="Proteomes" id="UP001187343"/>
    </source>
</evidence>
<evidence type="ECO:0000256" key="1">
    <source>
        <dbReference type="ARBA" id="ARBA00001946"/>
    </source>
</evidence>
<comment type="catalytic activity">
    <reaction evidence="16">
        <text>L-seryl-[protein] + ATP = O-phospho-L-seryl-[protein] + ADP + H(+)</text>
        <dbReference type="Rhea" id="RHEA:17989"/>
        <dbReference type="Rhea" id="RHEA-COMP:9863"/>
        <dbReference type="Rhea" id="RHEA-COMP:11604"/>
        <dbReference type="ChEBI" id="CHEBI:15378"/>
        <dbReference type="ChEBI" id="CHEBI:29999"/>
        <dbReference type="ChEBI" id="CHEBI:30616"/>
        <dbReference type="ChEBI" id="CHEBI:83421"/>
        <dbReference type="ChEBI" id="CHEBI:456216"/>
        <dbReference type="EC" id="2.7.11.1"/>
    </reaction>
</comment>
<dbReference type="FunFam" id="1.10.510.10:FF:000166">
    <property type="entry name" value="SNF-related serine/threonine-protein kinase"/>
    <property type="match status" value="1"/>
</dbReference>
<reference evidence="20" key="1">
    <citation type="submission" date="2023-08" db="EMBL/GenBank/DDBJ databases">
        <title>Chromosome-level Genome Assembly of mud carp (Cirrhinus molitorella).</title>
        <authorList>
            <person name="Liu H."/>
        </authorList>
    </citation>
    <scope>NUCLEOTIDE SEQUENCE</scope>
    <source>
        <strain evidence="20">Prfri</strain>
        <tissue evidence="20">Muscle</tissue>
    </source>
</reference>
<evidence type="ECO:0000313" key="20">
    <source>
        <dbReference type="EMBL" id="KAK2867077.1"/>
    </source>
</evidence>
<evidence type="ECO:0000256" key="11">
    <source>
        <dbReference type="ARBA" id="ARBA00022777"/>
    </source>
</evidence>
<dbReference type="GO" id="GO:0046872">
    <property type="term" value="F:metal ion binding"/>
    <property type="evidence" value="ECO:0007669"/>
    <property type="project" value="UniProtKB-KW"/>
</dbReference>
<dbReference type="GO" id="GO:0005634">
    <property type="term" value="C:nucleus"/>
    <property type="evidence" value="ECO:0007669"/>
    <property type="project" value="UniProtKB-SubCell"/>
</dbReference>
<accession>A0AA88NU77</accession>
<evidence type="ECO:0000256" key="5">
    <source>
        <dbReference type="ARBA" id="ARBA00022481"/>
    </source>
</evidence>
<evidence type="ECO:0000256" key="8">
    <source>
        <dbReference type="ARBA" id="ARBA00022679"/>
    </source>
</evidence>
<dbReference type="AlphaFoldDB" id="A0AA88NU77"/>
<protein>
    <recommendedName>
        <fullName evidence="18">SNF-related serine/threonine-protein kinase</fullName>
        <ecNumber evidence="4">2.7.11.1</ecNumber>
    </recommendedName>
    <alternativeName>
        <fullName evidence="19">SNF1-related kinase</fullName>
    </alternativeName>
</protein>
<keyword evidence="13" id="KW-0460">Magnesium</keyword>
<keyword evidence="11" id="KW-0418">Kinase</keyword>
<keyword evidence="10" id="KW-0547">Nucleotide-binding</keyword>
<keyword evidence="6" id="KW-0723">Serine/threonine-protein kinase</keyword>
<keyword evidence="12" id="KW-0067">ATP-binding</keyword>
<sequence>MAATKSGYEGKIAGLYDLDRTLGKGHFAVVKLARHVFTGQLVAVKVIDKTKLDDLATGHLLQEVRCMKLVQHPNVVRLYEVIDTQTKLYLILELGDGGDMYDYILRHEGGVAEDTAKVHFAQIIRAIAYCHRLHVVHRDLKPENVVFFRQQGTVKLTDFGFSNHFQPGTMLMTSCGSLAYSAPEILLGEEYDAPAVDIWSLGVILYMLVCGHPPFQEANDSETLIMIMDCRYTVPNHVSPECKDLISRMLQRDPAKRASLTEIEDHPWLQGVDPSPAGYTAAPLTSHRSLLPEEHEFILQAMTSGSIADRDAIQEALEADRYNHITATYYLLGERLLREKQEQSSLSPEQRHAQRPMSEPLDLVSQVPRTDMLRGTPLGPLAPLGSLSSGYARRGVSESGDLLAPKPNRHDNSFSDFCSMAPCMSLGLRPLPPDQPTVKSLGALQQICEEEEDEDDENEQNRDKAKLEVERGKLDPLPSTDLLLKPSRTSLQSETQRRTGRPSCNVMGNCEPLAEEEELEEGSEEQKKLSDAVSNITSGTVEHQVAHVEELNHTEQPGRGRDKGVFTHPSLSLDAQGGEQIQGPNIDGPPPPPRLDVVQCCWGQRETSKDTLENNNNTLAKSRLLEVGVVSTPCGSPRSLPRNHCVDLGPDGVEMRKTAGEVEKPEEVQPKPQKGLQGTRDTSTDPAIRADPSKVKNVNLRERLLQFPLCEKALSFNIQPTSKEKLLPFAQYNCCHVL</sequence>
<dbReference type="Pfam" id="PF00069">
    <property type="entry name" value="Pkinase"/>
    <property type="match status" value="1"/>
</dbReference>
<evidence type="ECO:0000256" key="14">
    <source>
        <dbReference type="ARBA" id="ARBA00023242"/>
    </source>
</evidence>
<dbReference type="CDD" id="cd14074">
    <property type="entry name" value="STKc_SNRK"/>
    <property type="match status" value="1"/>
</dbReference>
<evidence type="ECO:0000256" key="13">
    <source>
        <dbReference type="ARBA" id="ARBA00022842"/>
    </source>
</evidence>
<gene>
    <name evidence="20" type="ORF">Q8A67_025194</name>
</gene>
<keyword evidence="9" id="KW-0479">Metal-binding</keyword>
<evidence type="ECO:0000256" key="19">
    <source>
        <dbReference type="ARBA" id="ARBA00077142"/>
    </source>
</evidence>
<keyword evidence="21" id="KW-1185">Reference proteome</keyword>
<name>A0AA88NU77_9TELE</name>
<comment type="cofactor">
    <cofactor evidence="1">
        <name>Mg(2+)</name>
        <dbReference type="ChEBI" id="CHEBI:18420"/>
    </cofactor>
</comment>
<evidence type="ECO:0000256" key="4">
    <source>
        <dbReference type="ARBA" id="ARBA00012513"/>
    </source>
</evidence>
<dbReference type="Gene3D" id="1.10.510.10">
    <property type="entry name" value="Transferase(Phosphotransferase) domain 1"/>
    <property type="match status" value="1"/>
</dbReference>
<evidence type="ECO:0000256" key="6">
    <source>
        <dbReference type="ARBA" id="ARBA00022527"/>
    </source>
</evidence>
<evidence type="ECO:0000256" key="17">
    <source>
        <dbReference type="ARBA" id="ARBA00054738"/>
    </source>
</evidence>